<dbReference type="PANTHER" id="PTHR22731">
    <property type="entry name" value="RIBONUCLEASES P/MRP PROTEIN SUBUNIT POP1"/>
    <property type="match status" value="1"/>
</dbReference>
<feature type="region of interest" description="Disordered" evidence="4">
    <location>
        <begin position="725"/>
        <end position="755"/>
    </location>
</feature>
<dbReference type="AlphaFoldDB" id="A0A3M7KS94"/>
<dbReference type="Proteomes" id="UP000279271">
    <property type="component" value="Unassembled WGS sequence"/>
</dbReference>
<name>A0A3M7KS94_AUXPR</name>
<sequence length="796" mass="81232">MQIAGAREQELHGLLSALGPQDGHALGSMPRSLRRRTTSHNPYRHVLRPNKKLEAVRAAADGLGPTNRRMRRRAGHLTARAVQSCEWRPEDLGGDVLRAAAPDPQVEGPGADCQPATDARPAPKRLETHVWHAKRMPMQRAWGWVLPLRRAGRGRGQRSLVARLRGGAVLAHDASYWAALALGLDSGSRFPCMGRLLGPGCIAACQALLHAPAGGEVGLMLYVPDGFPAAAIAPAILTCVPGTAAAEAPSPSSPGHCALAVLWVHAAPCAGQGPRSPRLELVGRGCDALLRGLCPSGPRHGAPSPPAPPAADGALAVLAVWDPRLPRDAAGLDPLGARGHPEGVAGQGLSWDAHAPPCPDSELAERMKAQRGMGRAESSGFLEGASEDKDPLHPAARHSTACRIGLVRHSGDRNAHRFPGVTLLVPGGWVGPWWQRLVLSGAQPLGQEEWREIHCLQHIPFFPHDFPETEAGRGAATEASSERELHASKRPANKPAPESPALPTPSDWVRVSGNDGQGQDPAGAGASMVVLRGRGAAARAAALGVAPASILKLLGTIAIGAAGGAGASAANSQSVTFKDPLTDSQSDTATSTAASLEGYAGTFAGSSAETGEFTTEGHTGGWSEGVLPTSTSTINSLTDPNRAASTGFTNTAATSAGKPASTKSFVILNAEGRGQQANATGNSTATTDIDGTVETGSTGQAIVGDGGASALTSVTAIAPGDSANGTITATGPTDASVQASASAKGTAASPGVAAPRPVPQPLSQSIPGNPLIGCGGSDSLLLIPSEAHQNLPIIMS</sequence>
<evidence type="ECO:0000256" key="3">
    <source>
        <dbReference type="ARBA" id="ARBA00023242"/>
    </source>
</evidence>
<comment type="subcellular location">
    <subcellularLocation>
        <location evidence="1">Nucleus</location>
    </subcellularLocation>
</comment>
<evidence type="ECO:0000313" key="8">
    <source>
        <dbReference type="Proteomes" id="UP000279271"/>
    </source>
</evidence>
<feature type="domain" description="POPLD" evidence="6">
    <location>
        <begin position="420"/>
        <end position="494"/>
    </location>
</feature>
<evidence type="ECO:0000256" key="1">
    <source>
        <dbReference type="ARBA" id="ARBA00004123"/>
    </source>
</evidence>
<gene>
    <name evidence="7" type="ORF">APUTEX25_004886</name>
</gene>
<organism evidence="7 8">
    <name type="scientific">Auxenochlorella protothecoides</name>
    <name type="common">Green microalga</name>
    <name type="synonym">Chlorella protothecoides</name>
    <dbReference type="NCBI Taxonomy" id="3075"/>
    <lineage>
        <taxon>Eukaryota</taxon>
        <taxon>Viridiplantae</taxon>
        <taxon>Chlorophyta</taxon>
        <taxon>core chlorophytes</taxon>
        <taxon>Trebouxiophyceae</taxon>
        <taxon>Chlorellales</taxon>
        <taxon>Chlorellaceae</taxon>
        <taxon>Auxenochlorella</taxon>
    </lineage>
</organism>
<dbReference type="InterPro" id="IPR039182">
    <property type="entry name" value="Pop1"/>
</dbReference>
<keyword evidence="2" id="KW-0819">tRNA processing</keyword>
<dbReference type="InterPro" id="IPR009723">
    <property type="entry name" value="Pop1_N"/>
</dbReference>
<feature type="compositionally biased region" description="Polar residues" evidence="4">
    <location>
        <begin position="725"/>
        <end position="743"/>
    </location>
</feature>
<feature type="region of interest" description="Disordered" evidence="4">
    <location>
        <begin position="466"/>
        <end position="524"/>
    </location>
</feature>
<feature type="region of interest" description="Disordered" evidence="4">
    <location>
        <begin position="607"/>
        <end position="657"/>
    </location>
</feature>
<dbReference type="Pfam" id="PF06978">
    <property type="entry name" value="POP1_N"/>
    <property type="match status" value="1"/>
</dbReference>
<evidence type="ECO:0000313" key="7">
    <source>
        <dbReference type="EMBL" id="RMZ53398.1"/>
    </source>
</evidence>
<dbReference type="PANTHER" id="PTHR22731:SF3">
    <property type="entry name" value="RIBONUCLEASES P_MRP PROTEIN SUBUNIT POP1"/>
    <property type="match status" value="1"/>
</dbReference>
<feature type="domain" description="Pop1 N-terminal" evidence="5">
    <location>
        <begin position="126"/>
        <end position="182"/>
    </location>
</feature>
<evidence type="ECO:0000256" key="4">
    <source>
        <dbReference type="SAM" id="MobiDB-lite"/>
    </source>
</evidence>
<dbReference type="Pfam" id="PF08170">
    <property type="entry name" value="POPLD"/>
    <property type="match status" value="1"/>
</dbReference>
<accession>A0A3M7KS94</accession>
<proteinExistence type="predicted"/>
<protein>
    <submittedName>
        <fullName evidence="7">Uncharacterized protein</fullName>
    </submittedName>
</protein>
<dbReference type="EMBL" id="QOKY01000198">
    <property type="protein sequence ID" value="RMZ53398.1"/>
    <property type="molecule type" value="Genomic_DNA"/>
</dbReference>
<reference evidence="8" key="1">
    <citation type="journal article" date="2018" name="Algal Res.">
        <title>Characterization of plant carbon substrate utilization by Auxenochlorella protothecoides.</title>
        <authorList>
            <person name="Vogler B.W."/>
            <person name="Starkenburg S.R."/>
            <person name="Sudasinghe N."/>
            <person name="Schambach J.Y."/>
            <person name="Rollin J.A."/>
            <person name="Pattathil S."/>
            <person name="Barry A.N."/>
        </authorList>
    </citation>
    <scope>NUCLEOTIDE SEQUENCE [LARGE SCALE GENOMIC DNA]</scope>
    <source>
        <strain evidence="8">UTEX 25</strain>
    </source>
</reference>
<dbReference type="GO" id="GO:0005655">
    <property type="term" value="C:nucleolar ribonuclease P complex"/>
    <property type="evidence" value="ECO:0007669"/>
    <property type="project" value="InterPro"/>
</dbReference>
<feature type="compositionally biased region" description="Polar residues" evidence="4">
    <location>
        <begin position="628"/>
        <end position="654"/>
    </location>
</feature>
<dbReference type="GO" id="GO:0000172">
    <property type="term" value="C:ribonuclease MRP complex"/>
    <property type="evidence" value="ECO:0007669"/>
    <property type="project" value="InterPro"/>
</dbReference>
<evidence type="ECO:0000256" key="2">
    <source>
        <dbReference type="ARBA" id="ARBA00022694"/>
    </source>
</evidence>
<feature type="compositionally biased region" description="Low complexity" evidence="4">
    <location>
        <begin position="513"/>
        <end position="524"/>
    </location>
</feature>
<evidence type="ECO:0000259" key="5">
    <source>
        <dbReference type="Pfam" id="PF06978"/>
    </source>
</evidence>
<evidence type="ECO:0000259" key="6">
    <source>
        <dbReference type="Pfam" id="PF08170"/>
    </source>
</evidence>
<keyword evidence="3" id="KW-0539">Nucleus</keyword>
<dbReference type="InterPro" id="IPR012590">
    <property type="entry name" value="POPLD_dom"/>
</dbReference>
<dbReference type="GO" id="GO:0001682">
    <property type="term" value="P:tRNA 5'-leader removal"/>
    <property type="evidence" value="ECO:0007669"/>
    <property type="project" value="InterPro"/>
</dbReference>
<comment type="caution">
    <text evidence="7">The sequence shown here is derived from an EMBL/GenBank/DDBJ whole genome shotgun (WGS) entry which is preliminary data.</text>
</comment>